<feature type="compositionally biased region" description="Polar residues" evidence="1">
    <location>
        <begin position="118"/>
        <end position="127"/>
    </location>
</feature>
<organism evidence="2 3">
    <name type="scientific">Steinernema carpocapsae</name>
    <name type="common">Entomopathogenic nematode</name>
    <dbReference type="NCBI Taxonomy" id="34508"/>
    <lineage>
        <taxon>Eukaryota</taxon>
        <taxon>Metazoa</taxon>
        <taxon>Ecdysozoa</taxon>
        <taxon>Nematoda</taxon>
        <taxon>Chromadorea</taxon>
        <taxon>Rhabditida</taxon>
        <taxon>Tylenchina</taxon>
        <taxon>Panagrolaimomorpha</taxon>
        <taxon>Strongyloidoidea</taxon>
        <taxon>Steinernematidae</taxon>
        <taxon>Steinernema</taxon>
    </lineage>
</organism>
<dbReference type="Gene3D" id="1.20.120.1240">
    <property type="entry name" value="Dynamin, middle domain"/>
    <property type="match status" value="1"/>
</dbReference>
<evidence type="ECO:0000256" key="1">
    <source>
        <dbReference type="SAM" id="MobiDB-lite"/>
    </source>
</evidence>
<reference evidence="2 3" key="2">
    <citation type="journal article" date="2019" name="G3 (Bethesda)">
        <title>Hybrid Assembly of the Genome of the Entomopathogenic Nematode Steinernema carpocapsae Identifies the X-Chromosome.</title>
        <authorList>
            <person name="Serra L."/>
            <person name="Macchietto M."/>
            <person name="Macias-Munoz A."/>
            <person name="McGill C.J."/>
            <person name="Rodriguez I.M."/>
            <person name="Rodriguez B."/>
            <person name="Murad R."/>
            <person name="Mortazavi A."/>
        </authorList>
    </citation>
    <scope>NUCLEOTIDE SEQUENCE [LARGE SCALE GENOMIC DNA]</scope>
    <source>
        <strain evidence="2 3">ALL</strain>
    </source>
</reference>
<dbReference type="Proteomes" id="UP000298663">
    <property type="component" value="Unassembled WGS sequence"/>
</dbReference>
<dbReference type="AlphaFoldDB" id="A0A4U5NH74"/>
<comment type="caution">
    <text evidence="2">The sequence shown here is derived from an EMBL/GenBank/DDBJ whole genome shotgun (WGS) entry which is preliminary data.</text>
</comment>
<evidence type="ECO:0008006" key="4">
    <source>
        <dbReference type="Google" id="ProtNLM"/>
    </source>
</evidence>
<evidence type="ECO:0000313" key="2">
    <source>
        <dbReference type="EMBL" id="TKR82053.1"/>
    </source>
</evidence>
<name>A0A4U5NH74_STECR</name>
<feature type="region of interest" description="Disordered" evidence="1">
    <location>
        <begin position="91"/>
        <end position="144"/>
    </location>
</feature>
<reference evidence="2 3" key="1">
    <citation type="journal article" date="2015" name="Genome Biol.">
        <title>Comparative genomics of Steinernema reveals deeply conserved gene regulatory networks.</title>
        <authorList>
            <person name="Dillman A.R."/>
            <person name="Macchietto M."/>
            <person name="Porter C.F."/>
            <person name="Rogers A."/>
            <person name="Williams B."/>
            <person name="Antoshechkin I."/>
            <person name="Lee M.M."/>
            <person name="Goodwin Z."/>
            <person name="Lu X."/>
            <person name="Lewis E.E."/>
            <person name="Goodrich-Blair H."/>
            <person name="Stock S.P."/>
            <person name="Adams B.J."/>
            <person name="Sternberg P.W."/>
            <person name="Mortazavi A."/>
        </authorList>
    </citation>
    <scope>NUCLEOTIDE SEQUENCE [LARGE SCALE GENOMIC DNA]</scope>
    <source>
        <strain evidence="2 3">ALL</strain>
    </source>
</reference>
<dbReference type="STRING" id="34508.A0A4U5NH74"/>
<keyword evidence="3" id="KW-1185">Reference proteome</keyword>
<protein>
    <recommendedName>
        <fullName evidence="4">Dynamin stalk domain-containing protein</fullName>
    </recommendedName>
</protein>
<gene>
    <name evidence="2" type="ORF">L596_015830</name>
</gene>
<proteinExistence type="predicted"/>
<feature type="compositionally biased region" description="Basic and acidic residues" evidence="1">
    <location>
        <begin position="91"/>
        <end position="113"/>
    </location>
</feature>
<dbReference type="OrthoDB" id="10071242at2759"/>
<evidence type="ECO:0000313" key="3">
    <source>
        <dbReference type="Proteomes" id="UP000298663"/>
    </source>
</evidence>
<sequence>MLRVLPELCRTSPRRDATHCSKLRNRNPTRNAKVSATLRQDQFRRKHGSEGRLVPTRQFVENLIDIELAYINTKHPEFAADAAMVGLMKREENRPVNGEGQREGTEGTYRTRAEGLSSHWNGRNLPNASRGIVKSLNASSKATS</sequence>
<accession>A0A4U5NH74</accession>
<dbReference type="EMBL" id="AZBU02000004">
    <property type="protein sequence ID" value="TKR82053.1"/>
    <property type="molecule type" value="Genomic_DNA"/>
</dbReference>